<evidence type="ECO:0000313" key="5">
    <source>
        <dbReference type="Proteomes" id="UP000072741"/>
    </source>
</evidence>
<dbReference type="InterPro" id="IPR023214">
    <property type="entry name" value="HAD_sf"/>
</dbReference>
<dbReference type="AlphaFoldDB" id="A0A147GLX3"/>
<dbReference type="InterPro" id="IPR006328">
    <property type="entry name" value="2-HAD"/>
</dbReference>
<organism evidence="4 5">
    <name type="scientific">Pseudacidovorax intermedius</name>
    <dbReference type="NCBI Taxonomy" id="433924"/>
    <lineage>
        <taxon>Bacteria</taxon>
        <taxon>Pseudomonadati</taxon>
        <taxon>Pseudomonadota</taxon>
        <taxon>Betaproteobacteria</taxon>
        <taxon>Burkholderiales</taxon>
        <taxon>Comamonadaceae</taxon>
        <taxon>Pseudacidovorax</taxon>
    </lineage>
</organism>
<name>A0A147GLX3_9BURK</name>
<dbReference type="OrthoDB" id="8585081at2"/>
<dbReference type="CDD" id="cd02588">
    <property type="entry name" value="HAD_L2-DEX"/>
    <property type="match status" value="1"/>
</dbReference>
<dbReference type="PRINTS" id="PR00413">
    <property type="entry name" value="HADHALOGNASE"/>
</dbReference>
<dbReference type="Pfam" id="PF00702">
    <property type="entry name" value="Hydrolase"/>
    <property type="match status" value="1"/>
</dbReference>
<comment type="function">
    <text evidence="3">Catalyzes the hydrolytic dehalogenation of small (S)-2-haloalkanoic acids to yield the corresponding (R)-2-hydroxyalkanoic acids.</text>
</comment>
<dbReference type="EMBL" id="LDSL01000188">
    <property type="protein sequence ID" value="KTT14453.1"/>
    <property type="molecule type" value="Genomic_DNA"/>
</dbReference>
<dbReference type="Proteomes" id="UP000072741">
    <property type="component" value="Unassembled WGS sequence"/>
</dbReference>
<comment type="caution">
    <text evidence="4">The sequence shown here is derived from an EMBL/GenBank/DDBJ whole genome shotgun (WGS) entry which is preliminary data.</text>
</comment>
<accession>A0A147GLX3</accession>
<dbReference type="NCBIfam" id="TIGR01428">
    <property type="entry name" value="HAD_type_II"/>
    <property type="match status" value="1"/>
</dbReference>
<dbReference type="RefSeq" id="WP_058644370.1">
    <property type="nucleotide sequence ID" value="NZ_LDSL01000188.1"/>
</dbReference>
<evidence type="ECO:0000256" key="2">
    <source>
        <dbReference type="ARBA" id="ARBA00022801"/>
    </source>
</evidence>
<evidence type="ECO:0000313" key="4">
    <source>
        <dbReference type="EMBL" id="KTT14453.1"/>
    </source>
</evidence>
<comment type="similarity">
    <text evidence="1 3">Belongs to the HAD-like hydrolase superfamily. S-2-haloalkanoic acid dehalogenase family.</text>
</comment>
<dbReference type="EC" id="3.8.1.2" evidence="3"/>
<keyword evidence="5" id="KW-1185">Reference proteome</keyword>
<dbReference type="SUPFAM" id="SSF56784">
    <property type="entry name" value="HAD-like"/>
    <property type="match status" value="1"/>
</dbReference>
<dbReference type="NCBIfam" id="TIGR01493">
    <property type="entry name" value="HAD-SF-IA-v2"/>
    <property type="match status" value="1"/>
</dbReference>
<dbReference type="Gene3D" id="3.40.50.1000">
    <property type="entry name" value="HAD superfamily/HAD-like"/>
    <property type="match status" value="1"/>
</dbReference>
<dbReference type="Gene3D" id="1.10.150.240">
    <property type="entry name" value="Putative phosphatase, domain 2"/>
    <property type="match status" value="1"/>
</dbReference>
<reference evidence="4 5" key="1">
    <citation type="journal article" date="2016" name="Front. Microbiol.">
        <title>Genomic Resource of Rice Seed Associated Bacteria.</title>
        <authorList>
            <person name="Midha S."/>
            <person name="Bansal K."/>
            <person name="Sharma S."/>
            <person name="Kumar N."/>
            <person name="Patil P.P."/>
            <person name="Chaudhry V."/>
            <person name="Patil P.B."/>
        </authorList>
    </citation>
    <scope>NUCLEOTIDE SEQUENCE [LARGE SCALE GENOMIC DNA]</scope>
    <source>
        <strain evidence="4 5">NS331</strain>
    </source>
</reference>
<comment type="catalytic activity">
    <reaction evidence="3">
        <text>an (S)-2-haloacid + H2O = a (2R)-2-hydroxycarboxylate + a halide anion + H(+)</text>
        <dbReference type="Rhea" id="RHEA:11192"/>
        <dbReference type="ChEBI" id="CHEBI:15377"/>
        <dbReference type="ChEBI" id="CHEBI:15378"/>
        <dbReference type="ChEBI" id="CHEBI:16042"/>
        <dbReference type="ChEBI" id="CHEBI:58314"/>
        <dbReference type="ChEBI" id="CHEBI:137405"/>
        <dbReference type="EC" id="3.8.1.2"/>
    </reaction>
</comment>
<evidence type="ECO:0000256" key="3">
    <source>
        <dbReference type="RuleBase" id="RU368077"/>
    </source>
</evidence>
<dbReference type="GO" id="GO:0018784">
    <property type="term" value="F:(S)-2-haloacid dehalogenase activity"/>
    <property type="evidence" value="ECO:0007669"/>
    <property type="project" value="UniProtKB-UniRule"/>
</dbReference>
<sequence length="245" mass="26432">MTASNAFDPASIEVIAFDVFGTVVDWHSGIAAEVERLLPGVDGSAFALAWRAGYQPAMKAVMARIEAGEGGFTLLDELHLSILEGVLSDYSIGEDRLDRAGRRELNRAWHRLPAWPDAVAGLARLKRRYTICPLSNGNIGLLTNMAKRAGLPWDCVLSAEVFKAYKPDPRTYLGVAGIFDLPPNRVMLAAAHHSDLAAARHCGLATAYIERPAEFGPGQPKDVSPQPGNDLHARDIGHLADLLGC</sequence>
<dbReference type="InterPro" id="IPR023198">
    <property type="entry name" value="PGP-like_dom2"/>
</dbReference>
<dbReference type="PANTHER" id="PTHR43316:SF3">
    <property type="entry name" value="HALOACID DEHALOGENASE, TYPE II (AFU_ORTHOLOGUE AFUA_2G07750)-RELATED"/>
    <property type="match status" value="1"/>
</dbReference>
<protein>
    <recommendedName>
        <fullName evidence="3">(S)-2-haloacid dehalogenase</fullName>
        <ecNumber evidence="3">3.8.1.2</ecNumber>
    </recommendedName>
    <alternativeName>
        <fullName evidence="3">2-haloalkanoic acid dehalogenase</fullName>
    </alternativeName>
    <alternativeName>
        <fullName evidence="3">Halocarboxylic acid halidohydrolase</fullName>
    </alternativeName>
    <alternativeName>
        <fullName evidence="3">L-2-haloacid dehalogenase</fullName>
    </alternativeName>
</protein>
<dbReference type="InterPro" id="IPR006439">
    <property type="entry name" value="HAD-SF_hydro_IA"/>
</dbReference>
<dbReference type="PATRIC" id="fig|433924.3.peg.1944"/>
<dbReference type="InterPro" id="IPR036412">
    <property type="entry name" value="HAD-like_sf"/>
</dbReference>
<keyword evidence="2 3" id="KW-0378">Hydrolase</keyword>
<gene>
    <name evidence="4" type="ORF">NS331_23650</name>
</gene>
<proteinExistence type="inferred from homology"/>
<dbReference type="PANTHER" id="PTHR43316">
    <property type="entry name" value="HYDROLASE, HALOACID DELAHOGENASE-RELATED"/>
    <property type="match status" value="1"/>
</dbReference>
<evidence type="ECO:0000256" key="1">
    <source>
        <dbReference type="ARBA" id="ARBA00008106"/>
    </source>
</evidence>
<dbReference type="InterPro" id="IPR051540">
    <property type="entry name" value="S-2-haloacid_dehalogenase"/>
</dbReference>